<proteinExistence type="predicted"/>
<name>A0A8D5UBZ8_9BACL</name>
<gene>
    <name evidence="1" type="ORF">JIR001_02250</name>
</gene>
<dbReference type="Gene3D" id="2.170.120.30">
    <property type="match status" value="2"/>
</dbReference>
<dbReference type="Proteomes" id="UP000677436">
    <property type="component" value="Chromosome"/>
</dbReference>
<dbReference type="Pfam" id="PF07949">
    <property type="entry name" value="YbbR"/>
    <property type="match status" value="3"/>
</dbReference>
<evidence type="ECO:0000313" key="2">
    <source>
        <dbReference type="Proteomes" id="UP000677436"/>
    </source>
</evidence>
<sequence>MEKWFESNTVLKLLALGLAITLWMSVNDKTLPLPTEDESFTTIRNVSLEARFDQERMDLTDAPKTVNLKLKGNLSALNHLNPDEYHAYVDLRHLGPGTHRNVPVKVKGLPSGIEVEVEPSQVDVTLELKEQKEMPVQVDLVGTPAPGYKAGKPIISPTRVLIRGSASLLNQVTAVKAVVNVDGATETVSKSVTLQVYGEEGPLNQAEILPRPVVDVEVPVASPNAEIPLNVGIAKYPPSGYAVSQLIMNVDKVTVYGPSEYIKGLEVYPGPKLDLSRTKKDDTFEMSIPLVNDVDRVEPKTVRISVKIVPAQARTLTNVPVKVSGLSEGLKSQVITPSGGKLYMTVTGAPDLVRNLKSGDIHAYVDVSRLPPGIYARPIQIKLPPFVRLQYDQTLMATVRLSK</sequence>
<dbReference type="InterPro" id="IPR012505">
    <property type="entry name" value="YbbR"/>
</dbReference>
<dbReference type="CDD" id="cd20206">
    <property type="entry name" value="YbbR"/>
    <property type="match status" value="1"/>
</dbReference>
<dbReference type="PANTHER" id="PTHR37804:SF1">
    <property type="entry name" value="CDAA REGULATORY PROTEIN CDAR"/>
    <property type="match status" value="1"/>
</dbReference>
<dbReference type="AlphaFoldDB" id="A0A8D5UBZ8"/>
<evidence type="ECO:0000313" key="1">
    <source>
        <dbReference type="EMBL" id="BCU80442.1"/>
    </source>
</evidence>
<dbReference type="Gene3D" id="2.170.120.40">
    <property type="entry name" value="YbbR-like domain"/>
    <property type="match status" value="2"/>
</dbReference>
<protein>
    <recommendedName>
        <fullName evidence="3">YbbR domain-containing protein</fullName>
    </recommendedName>
</protein>
<dbReference type="EMBL" id="AP024601">
    <property type="protein sequence ID" value="BCU80442.1"/>
    <property type="molecule type" value="Genomic_DNA"/>
</dbReference>
<reference evidence="1" key="1">
    <citation type="journal article" date="2013" name="Int. J. Syst. Evol. Microbiol.">
        <title>Polycladomyces abyssicola gen. nov., sp. nov., a thermophilic filamentous bacterium isolated from hemipelagic sediment.</title>
        <authorList>
            <person name="Tsubouchi T."/>
            <person name="Shimane Y."/>
            <person name="Mori K."/>
            <person name="Usui K."/>
            <person name="Hiraki T."/>
            <person name="Tame A."/>
            <person name="Uematsu K."/>
            <person name="Maruyama T."/>
            <person name="Hatada Y."/>
        </authorList>
    </citation>
    <scope>NUCLEOTIDE SEQUENCE</scope>
    <source>
        <strain evidence="1">JIR-001</strain>
    </source>
</reference>
<dbReference type="InterPro" id="IPR053154">
    <property type="entry name" value="c-di-AMP_regulator"/>
</dbReference>
<dbReference type="PANTHER" id="PTHR37804">
    <property type="entry name" value="CDAA REGULATORY PROTEIN CDAR"/>
    <property type="match status" value="1"/>
</dbReference>
<reference evidence="1" key="2">
    <citation type="journal article" date="2021" name="Microbiol. Resour. Announc.">
        <title>Complete Genome Sequence of Polycladomyces abyssicola JIR-001T, Isolated from Hemipelagic Sediment in Deep Seawater.</title>
        <authorList>
            <person name="Tsubouchi T."/>
            <person name="Kaneko Y."/>
        </authorList>
    </citation>
    <scope>NUCLEOTIDE SEQUENCE</scope>
    <source>
        <strain evidence="1">JIR-001</strain>
    </source>
</reference>
<keyword evidence="2" id="KW-1185">Reference proteome</keyword>
<organism evidence="1 2">
    <name type="scientific">Polycladomyces abyssicola</name>
    <dbReference type="NCBI Taxonomy" id="1125966"/>
    <lineage>
        <taxon>Bacteria</taxon>
        <taxon>Bacillati</taxon>
        <taxon>Bacillota</taxon>
        <taxon>Bacilli</taxon>
        <taxon>Bacillales</taxon>
        <taxon>Thermoactinomycetaceae</taxon>
        <taxon>Polycladomyces</taxon>
    </lineage>
</organism>
<accession>A0A8D5UBZ8</accession>
<dbReference type="KEGG" id="pabs:JIR001_02250"/>
<evidence type="ECO:0008006" key="3">
    <source>
        <dbReference type="Google" id="ProtNLM"/>
    </source>
</evidence>
<dbReference type="RefSeq" id="WP_212773822.1">
    <property type="nucleotide sequence ID" value="NZ_AP024601.1"/>
</dbReference>